<feature type="transmembrane region" description="Helical" evidence="1">
    <location>
        <begin position="36"/>
        <end position="57"/>
    </location>
</feature>
<dbReference type="Proteomes" id="UP001449795">
    <property type="component" value="Chromosome"/>
</dbReference>
<sequence length="76" mass="8173">MTEHCPRAHCLPARAAAVRPPAWTGRRTAVLSPIRWMDRAGIAACLAAACWLAHLAWTGRMGLNSLADATATLFAF</sequence>
<accession>A0ABZ3D8N3</accession>
<evidence type="ECO:0000313" key="2">
    <source>
        <dbReference type="EMBL" id="XAE43993.1"/>
    </source>
</evidence>
<name>A0ABZ3D8N3_9PROT</name>
<keyword evidence="1" id="KW-0472">Membrane</keyword>
<protein>
    <submittedName>
        <fullName evidence="2">Uncharacterized protein</fullName>
    </submittedName>
</protein>
<keyword evidence="3" id="KW-1185">Reference proteome</keyword>
<evidence type="ECO:0000313" key="3">
    <source>
        <dbReference type="Proteomes" id="UP001449795"/>
    </source>
</evidence>
<proteinExistence type="predicted"/>
<dbReference type="EMBL" id="CP152276">
    <property type="protein sequence ID" value="XAE43993.1"/>
    <property type="molecule type" value="Genomic_DNA"/>
</dbReference>
<gene>
    <name evidence="2" type="ORF">AAC691_06060</name>
</gene>
<reference evidence="2 3" key="1">
    <citation type="submission" date="2024-04" db="EMBL/GenBank/DDBJ databases">
        <title>Complete genome sequence of Nguyenibacter vanlangesis HBCM-1154, a strain capable of nitrogen fixation, IAA production, and phosphorus solubilization isolated from sugarcane soil.</title>
        <authorList>
            <person name="MY HANH P."/>
        </authorList>
    </citation>
    <scope>NUCLEOTIDE SEQUENCE [LARGE SCALE GENOMIC DNA]</scope>
    <source>
        <strain evidence="2 3">HBCM 1154</strain>
    </source>
</reference>
<organism evidence="2 3">
    <name type="scientific">Nguyenibacter vanlangensis</name>
    <dbReference type="NCBI Taxonomy" id="1216886"/>
    <lineage>
        <taxon>Bacteria</taxon>
        <taxon>Pseudomonadati</taxon>
        <taxon>Pseudomonadota</taxon>
        <taxon>Alphaproteobacteria</taxon>
        <taxon>Acetobacterales</taxon>
        <taxon>Acetobacteraceae</taxon>
        <taxon>Nguyenibacter</taxon>
    </lineage>
</organism>
<keyword evidence="1" id="KW-0812">Transmembrane</keyword>
<evidence type="ECO:0000256" key="1">
    <source>
        <dbReference type="SAM" id="Phobius"/>
    </source>
</evidence>
<keyword evidence="1" id="KW-1133">Transmembrane helix</keyword>
<dbReference type="RefSeq" id="WP_342629320.1">
    <property type="nucleotide sequence ID" value="NZ_CP152276.1"/>
</dbReference>